<feature type="region of interest" description="Disordered" evidence="4">
    <location>
        <begin position="543"/>
        <end position="566"/>
    </location>
</feature>
<reference evidence="5" key="1">
    <citation type="submission" date="2025-08" db="UniProtKB">
        <authorList>
            <consortium name="Ensembl"/>
        </authorList>
    </citation>
    <scope>IDENTIFICATION</scope>
</reference>
<dbReference type="InterPro" id="IPR036291">
    <property type="entry name" value="NAD(P)-bd_dom_sf"/>
</dbReference>
<dbReference type="GO" id="GO:0005524">
    <property type="term" value="F:ATP binding"/>
    <property type="evidence" value="ECO:0007669"/>
    <property type="project" value="InterPro"/>
</dbReference>
<evidence type="ECO:0000313" key="6">
    <source>
        <dbReference type="Proteomes" id="UP000694700"/>
    </source>
</evidence>
<dbReference type="Gene3D" id="3.40.50.300">
    <property type="entry name" value="P-loop containing nucleotide triphosphate hydrolases"/>
    <property type="match status" value="1"/>
</dbReference>
<keyword evidence="3" id="KW-0418">Kinase</keyword>
<organism evidence="5 6">
    <name type="scientific">Cyprinus carpio</name>
    <name type="common">Common carp</name>
    <dbReference type="NCBI Taxonomy" id="7962"/>
    <lineage>
        <taxon>Eukaryota</taxon>
        <taxon>Metazoa</taxon>
        <taxon>Chordata</taxon>
        <taxon>Craniata</taxon>
        <taxon>Vertebrata</taxon>
        <taxon>Euteleostomi</taxon>
        <taxon>Actinopterygii</taxon>
        <taxon>Neopterygii</taxon>
        <taxon>Teleostei</taxon>
        <taxon>Ostariophysi</taxon>
        <taxon>Cypriniformes</taxon>
        <taxon>Cyprinidae</taxon>
        <taxon>Cyprininae</taxon>
        <taxon>Cyprinus</taxon>
    </lineage>
</organism>
<dbReference type="InterPro" id="IPR027417">
    <property type="entry name" value="P-loop_NTPase"/>
</dbReference>
<protein>
    <submittedName>
        <fullName evidence="5">Adenylate kinase 7a</fullName>
    </submittedName>
</protein>
<dbReference type="InterPro" id="IPR000850">
    <property type="entry name" value="Adenylat/UMP-CMP_kin"/>
</dbReference>
<feature type="compositionally biased region" description="Basic and acidic residues" evidence="4">
    <location>
        <begin position="557"/>
        <end position="566"/>
    </location>
</feature>
<evidence type="ECO:0000256" key="1">
    <source>
        <dbReference type="ARBA" id="ARBA00022679"/>
    </source>
</evidence>
<dbReference type="GO" id="GO:0019205">
    <property type="term" value="F:nucleobase-containing compound kinase activity"/>
    <property type="evidence" value="ECO:0007669"/>
    <property type="project" value="InterPro"/>
</dbReference>
<evidence type="ECO:0000256" key="2">
    <source>
        <dbReference type="ARBA" id="ARBA00022741"/>
    </source>
</evidence>
<keyword evidence="2" id="KW-0547">Nucleotide-binding</keyword>
<accession>A0A8C1SYL2</accession>
<evidence type="ECO:0000256" key="3">
    <source>
        <dbReference type="ARBA" id="ARBA00022777"/>
    </source>
</evidence>
<dbReference type="GO" id="GO:0006139">
    <property type="term" value="P:nucleobase-containing compound metabolic process"/>
    <property type="evidence" value="ECO:0007669"/>
    <property type="project" value="InterPro"/>
</dbReference>
<dbReference type="AlphaFoldDB" id="A0A8C1SYL2"/>
<dbReference type="SUPFAM" id="SSF51735">
    <property type="entry name" value="NAD(P)-binding Rossmann-fold domains"/>
    <property type="match status" value="1"/>
</dbReference>
<proteinExistence type="predicted"/>
<dbReference type="SUPFAM" id="SSF52540">
    <property type="entry name" value="P-loop containing nucleoside triphosphate hydrolases"/>
    <property type="match status" value="1"/>
</dbReference>
<keyword evidence="1" id="KW-0808">Transferase</keyword>
<evidence type="ECO:0000313" key="5">
    <source>
        <dbReference type="Ensembl" id="ENSCCRP00015014806.1"/>
    </source>
</evidence>
<dbReference type="CDD" id="cd01428">
    <property type="entry name" value="ADK"/>
    <property type="match status" value="1"/>
</dbReference>
<dbReference type="Proteomes" id="UP000694700">
    <property type="component" value="Unplaced"/>
</dbReference>
<dbReference type="PANTHER" id="PTHR23359">
    <property type="entry name" value="NUCLEOTIDE KINASE"/>
    <property type="match status" value="1"/>
</dbReference>
<sequence length="599" mass="68828">MANRSKRVFLNNIDSYSSKYIAQFLSSCVVGESLNDGEEEDKHELSSEAARFQIIGTVANKEAKKLRFASDQYWSLSREELLQCLMQCDVIVYNITEHNDLIDEATWAISALHSEIEHFGSPKTFILLSTIMTWAMTKPADPDEPDIPLTEDDYKRRRPHPNFKEHTSTEKLVLKLGKTKKSKLATYVVTSGLQYGMGENIFHFFFKTAWLGELSSVPVFGPGTNVIPAIHIHDLARVVQNIIDHKPKTHYFIAVDDSKNTFEDIVKAIDSTLGSGKTENIPKEDDYGTKAITEETDLLYLSVNLRTESVFLNDRLNVHWDCESGIIDNIHQVVEEYKQARQLLPIKICLLGPPAVGKSSAAVKLCRYYKLHHIDVNETINEKELLEGNEKTSENEEMLVGAEAQLKTLKNNMVQNDGQLDDQHVMHIIREKLNSKPCRNQGYVLDGYPKTYTQARELFHGQLYSLKQKPLNFVISLDATDEFLKERVRSLPQNVAEEMHYTQDEFTESLAKFRETLAEDESYCIKLFNELTDKLIKIIKTVGPPKNYGPSPEEMEEERKRKEDERHLQLKQEEVEKELRQRLEKDKITALLEEWVNLT</sequence>
<dbReference type="Pfam" id="PF00406">
    <property type="entry name" value="ADK"/>
    <property type="match status" value="1"/>
</dbReference>
<dbReference type="Gene3D" id="3.40.50.720">
    <property type="entry name" value="NAD(P)-binding Rossmann-like Domain"/>
    <property type="match status" value="1"/>
</dbReference>
<evidence type="ECO:0000256" key="4">
    <source>
        <dbReference type="SAM" id="MobiDB-lite"/>
    </source>
</evidence>
<name>A0A8C1SYL2_CYPCA</name>
<dbReference type="Ensembl" id="ENSCCRT00015015332.1">
    <property type="protein sequence ID" value="ENSCCRP00015014806.1"/>
    <property type="gene ID" value="ENSCCRG00015006576.1"/>
</dbReference>